<protein>
    <recommendedName>
        <fullName evidence="8">BZIP domain-containing protein</fullName>
    </recommendedName>
</protein>
<evidence type="ECO:0000313" key="9">
    <source>
        <dbReference type="EMBL" id="VVW70813.1"/>
    </source>
</evidence>
<dbReference type="InterPro" id="IPR004827">
    <property type="entry name" value="bZIP"/>
</dbReference>
<reference evidence="9" key="1">
    <citation type="submission" date="2019-09" db="EMBL/GenBank/DDBJ databases">
        <authorList>
            <person name="Zhang L."/>
        </authorList>
    </citation>
    <scope>NUCLEOTIDE SEQUENCE</scope>
</reference>
<accession>A0A5K1G6T1</accession>
<keyword evidence="4" id="KW-0804">Transcription</keyword>
<comment type="subcellular location">
    <subcellularLocation>
        <location evidence="1">Nucleus</location>
    </subcellularLocation>
</comment>
<dbReference type="InterPro" id="IPR046347">
    <property type="entry name" value="bZIP_sf"/>
</dbReference>
<dbReference type="GO" id="GO:0003677">
    <property type="term" value="F:DNA binding"/>
    <property type="evidence" value="ECO:0007669"/>
    <property type="project" value="UniProtKB-KW"/>
</dbReference>
<dbReference type="PANTHER" id="PTHR46324:SF26">
    <property type="entry name" value="OS02G0728001 PROTEIN"/>
    <property type="match status" value="1"/>
</dbReference>
<evidence type="ECO:0000256" key="2">
    <source>
        <dbReference type="ARBA" id="ARBA00023015"/>
    </source>
</evidence>
<dbReference type="PROSITE" id="PS00036">
    <property type="entry name" value="BZIP_BASIC"/>
    <property type="match status" value="1"/>
</dbReference>
<sequence>MDEVATIAYSPAAFFSGLQADIAATKTISSGQFSPGSFSMPYLSSSFQVHSPIQDFATQACSWSSSASDEADEQQNMINDRKQRRMLSNRESARRSRMRKQRLLDELWSQVVHLRSENRELIERLNSLSDQHEQIMRENHCLRKKASDLQQKLSDLHLDPSDVHPDHEEVPCNAAYLRAEMANQHPVTASVDLLH</sequence>
<proteinExistence type="predicted"/>
<evidence type="ECO:0000256" key="1">
    <source>
        <dbReference type="ARBA" id="ARBA00004123"/>
    </source>
</evidence>
<dbReference type="InterPro" id="IPR044521">
    <property type="entry name" value="AtbZIP8/43"/>
</dbReference>
<evidence type="ECO:0000256" key="4">
    <source>
        <dbReference type="ARBA" id="ARBA00023163"/>
    </source>
</evidence>
<evidence type="ECO:0000256" key="6">
    <source>
        <dbReference type="SAM" id="Coils"/>
    </source>
</evidence>
<organism evidence="9">
    <name type="scientific">Nymphaea colorata</name>
    <name type="common">pocket water lily</name>
    <dbReference type="NCBI Taxonomy" id="210225"/>
    <lineage>
        <taxon>Eukaryota</taxon>
        <taxon>Viridiplantae</taxon>
        <taxon>Streptophyta</taxon>
        <taxon>Embryophyta</taxon>
        <taxon>Tracheophyta</taxon>
        <taxon>Spermatophyta</taxon>
        <taxon>Magnoliopsida</taxon>
        <taxon>Nymphaeales</taxon>
        <taxon>Nymphaeaceae</taxon>
        <taxon>Nymphaea</taxon>
    </lineage>
</organism>
<dbReference type="SMART" id="SM00338">
    <property type="entry name" value="BRLZ"/>
    <property type="match status" value="1"/>
</dbReference>
<dbReference type="CDD" id="cd14702">
    <property type="entry name" value="bZIP_plant_GBF1"/>
    <property type="match status" value="1"/>
</dbReference>
<dbReference type="OrthoDB" id="551672at2759"/>
<dbReference type="PANTHER" id="PTHR46324">
    <property type="entry name" value="BASIC LEUCINE ZIPPER 43-RELATED"/>
    <property type="match status" value="1"/>
</dbReference>
<keyword evidence="3" id="KW-0238">DNA-binding</keyword>
<dbReference type="Pfam" id="PF00170">
    <property type="entry name" value="bZIP_1"/>
    <property type="match status" value="1"/>
</dbReference>
<keyword evidence="5" id="KW-0539">Nucleus</keyword>
<keyword evidence="6" id="KW-0175">Coiled coil</keyword>
<evidence type="ECO:0000256" key="5">
    <source>
        <dbReference type="ARBA" id="ARBA00023242"/>
    </source>
</evidence>
<dbReference type="InterPro" id="IPR045314">
    <property type="entry name" value="bZIP_plant_GBF1"/>
</dbReference>
<feature type="coiled-coil region" evidence="6">
    <location>
        <begin position="111"/>
        <end position="152"/>
    </location>
</feature>
<feature type="domain" description="BZIP" evidence="8">
    <location>
        <begin position="79"/>
        <end position="142"/>
    </location>
</feature>
<dbReference type="GO" id="GO:0003700">
    <property type="term" value="F:DNA-binding transcription factor activity"/>
    <property type="evidence" value="ECO:0007669"/>
    <property type="project" value="InterPro"/>
</dbReference>
<dbReference type="Gramene" id="NC8G0210690.1">
    <property type="protein sequence ID" value="NC8G0210690.1:cds"/>
    <property type="gene ID" value="NC8G0210690"/>
</dbReference>
<dbReference type="OMA" id="HQLSRII"/>
<name>A0A5K1G6T1_9MAGN</name>
<gene>
    <name evidence="9" type="ORF">NYM_LOCUS24993</name>
</gene>
<dbReference type="SUPFAM" id="SSF57959">
    <property type="entry name" value="Leucine zipper domain"/>
    <property type="match status" value="1"/>
</dbReference>
<dbReference type="Gene3D" id="1.20.5.170">
    <property type="match status" value="1"/>
</dbReference>
<evidence type="ECO:0000259" key="8">
    <source>
        <dbReference type="PROSITE" id="PS50217"/>
    </source>
</evidence>
<evidence type="ECO:0000256" key="7">
    <source>
        <dbReference type="SAM" id="MobiDB-lite"/>
    </source>
</evidence>
<feature type="region of interest" description="Disordered" evidence="7">
    <location>
        <begin position="65"/>
        <end position="96"/>
    </location>
</feature>
<dbReference type="AlphaFoldDB" id="A0A5K1G6T1"/>
<evidence type="ECO:0000256" key="3">
    <source>
        <dbReference type="ARBA" id="ARBA00023125"/>
    </source>
</evidence>
<dbReference type="GO" id="GO:0005634">
    <property type="term" value="C:nucleus"/>
    <property type="evidence" value="ECO:0007669"/>
    <property type="project" value="UniProtKB-SubCell"/>
</dbReference>
<keyword evidence="2" id="KW-0805">Transcription regulation</keyword>
<dbReference type="FunFam" id="1.20.5.170:FF:000020">
    <property type="entry name" value="BZIP transcription factor"/>
    <property type="match status" value="1"/>
</dbReference>
<dbReference type="EMBL" id="LR721786">
    <property type="protein sequence ID" value="VVW70813.1"/>
    <property type="molecule type" value="Genomic_DNA"/>
</dbReference>
<dbReference type="PROSITE" id="PS50217">
    <property type="entry name" value="BZIP"/>
    <property type="match status" value="1"/>
</dbReference>